<dbReference type="EMBL" id="HE797302">
    <property type="protein sequence ID" value="CCM06353.1"/>
    <property type="molecule type" value="Genomic_DNA"/>
</dbReference>
<dbReference type="GeneID" id="24101253"/>
<evidence type="ECO:0000313" key="2">
    <source>
        <dbReference type="Proteomes" id="UP000006352"/>
    </source>
</evidence>
<dbReference type="Proteomes" id="UP000006352">
    <property type="component" value="Unassembled WGS sequence"/>
</dbReference>
<reference evidence="1 2" key="1">
    <citation type="journal article" date="2012" name="Appl. Environ. Microbiol.">
        <title>Short-read sequencing for genomic analysis of the brown rot fungus Fibroporia radiculosa.</title>
        <authorList>
            <person name="Tang J.D."/>
            <person name="Perkins A.D."/>
            <person name="Sonstegard T.S."/>
            <person name="Schroeder S.G."/>
            <person name="Burgess S.C."/>
            <person name="Diehl S.V."/>
        </authorList>
    </citation>
    <scope>NUCLEOTIDE SEQUENCE [LARGE SCALE GENOMIC DNA]</scope>
    <source>
        <strain evidence="1 2">TFFH 294</strain>
    </source>
</reference>
<accession>J4GHU0</accession>
<sequence>MEEQQSGWEHSLNAPMTLSQLDYDVLSVIVSHLRIRDAFNLALAAREFQDVALRKALAVVSIRSNDHLAQVRAYMLADVHGRLQHMRELTVHLTIFLQGGNYVNRDDPYGARTPAGHLADLLGQAHNLRRVSLSPVDILVQSEPRVGSALTALPLLTTIDLKCLGPNSVDLLGQMQNNPITVQLGCNSTHFLPLIYRMSAMQSLRTMQLELSMGYMGQGTFPASADHRPQWPTVHTLILSSCDASMTECVRAFPGLRVLRLLGFDRHPEVRPTICWPSLDFVEADVQYFLHWHISCPVHHLSLHPVLAKPRIQVQWSYTEDGGKFLPTALNVIKNTSPVVLTLSIMPYPRLADMFWTTLVKFTPRLRCLEVELCEFRDAVDLYSNLLLWMNTTLPIMGNCTELLQIDIRINPTMARYVNDAGRYLGPTTALESSFEVAQEYAQLVVKHIPSIHLLSIGFAARVIINGPNRTSFPPCPWWWRVEFTSDGRVPQPIEPDLAGQIRSDLAIDIRD</sequence>
<dbReference type="OrthoDB" id="2780918at2759"/>
<dbReference type="SUPFAM" id="SSF52047">
    <property type="entry name" value="RNI-like"/>
    <property type="match status" value="1"/>
</dbReference>
<dbReference type="AlphaFoldDB" id="J4GHU0"/>
<evidence type="ECO:0000313" key="1">
    <source>
        <dbReference type="EMBL" id="CCM06353.1"/>
    </source>
</evidence>
<dbReference type="STRING" id="599839.J4GHU0"/>
<dbReference type="HOGENOM" id="CLU_027156_0_0_1"/>
<keyword evidence="2" id="KW-1185">Reference proteome</keyword>
<evidence type="ECO:0008006" key="3">
    <source>
        <dbReference type="Google" id="ProtNLM"/>
    </source>
</evidence>
<name>J4GHU0_9APHY</name>
<protein>
    <recommendedName>
        <fullName evidence="3">F-box domain-containing protein</fullName>
    </recommendedName>
</protein>
<organism evidence="1 2">
    <name type="scientific">Fibroporia radiculosa</name>
    <dbReference type="NCBI Taxonomy" id="599839"/>
    <lineage>
        <taxon>Eukaryota</taxon>
        <taxon>Fungi</taxon>
        <taxon>Dikarya</taxon>
        <taxon>Basidiomycota</taxon>
        <taxon>Agaricomycotina</taxon>
        <taxon>Agaricomycetes</taxon>
        <taxon>Polyporales</taxon>
        <taxon>Fibroporiaceae</taxon>
        <taxon>Fibroporia</taxon>
    </lineage>
</organism>
<gene>
    <name evidence="1" type="ORF">FIBRA_08610</name>
</gene>
<proteinExistence type="predicted"/>
<dbReference type="RefSeq" id="XP_012185636.1">
    <property type="nucleotide sequence ID" value="XM_012330246.1"/>
</dbReference>
<dbReference type="InParanoid" id="J4GHU0"/>